<dbReference type="GO" id="GO:0032447">
    <property type="term" value="P:protein urmylation"/>
    <property type="evidence" value="ECO:0007669"/>
    <property type="project" value="UniProtKB-UniRule"/>
</dbReference>
<feature type="region of interest" description="Disordered" evidence="8">
    <location>
        <begin position="493"/>
        <end position="519"/>
    </location>
</feature>
<gene>
    <name evidence="10" type="ORF">LOD99_2515</name>
</gene>
<keyword evidence="3 6" id="KW-1017">Isopeptide bond</keyword>
<comment type="subcellular location">
    <subcellularLocation>
        <location evidence="1 6 7">Cytoplasm</location>
    </subcellularLocation>
</comment>
<evidence type="ECO:0000256" key="7">
    <source>
        <dbReference type="RuleBase" id="RU361182"/>
    </source>
</evidence>
<dbReference type="Proteomes" id="UP001165289">
    <property type="component" value="Unassembled WGS sequence"/>
</dbReference>
<dbReference type="InterPro" id="IPR015221">
    <property type="entry name" value="Urm1"/>
</dbReference>
<comment type="pathway">
    <text evidence="6 7">tRNA modification; 5-methoxycarbonylmethyl-2-thiouridine-tRNA biosynthesis.</text>
</comment>
<dbReference type="Gene3D" id="2.30.30.190">
    <property type="entry name" value="CAP Gly-rich-like domain"/>
    <property type="match status" value="1"/>
</dbReference>
<comment type="caution">
    <text evidence="10">The sequence shown here is derived from an EMBL/GenBank/DDBJ whole genome shotgun (WGS) entry which is preliminary data.</text>
</comment>
<accession>A0AAV7K234</accession>
<comment type="function">
    <text evidence="6">Acts as a sulfur carrier required for 2-thiolation of mcm(5)S(2)U at tRNA wobble positions of cytosolic tRNA(Lys), tRNA(Glu) and tRNA(Gln). Serves as sulfur donor in tRNA 2-thiolation reaction by being thiocarboxylated (-COSH) at its C-terminus by the MOCS3/UBA4 homolog. The sulfur is then transferred to tRNA to form 2-thiolation of mcm(5)S(2)U. Also acts as a ubiquitin-like protein (UBL) that is covalently conjugated via an isopeptide bond to lysine residues of target proteins. The thiocarboxylated form serves as substrate for conjugation and oxidative stress specifically induces the formation of UBL-protein conjugates.</text>
</comment>
<evidence type="ECO:0000256" key="2">
    <source>
        <dbReference type="ARBA" id="ARBA00022490"/>
    </source>
</evidence>
<keyword evidence="4 6" id="KW-0819">tRNA processing</keyword>
<comment type="similarity">
    <text evidence="6 7">Belongs to the URM1 family.</text>
</comment>
<protein>
    <recommendedName>
        <fullName evidence="6">Ubiquitin-related modifier 1 homolog</fullName>
    </recommendedName>
</protein>
<dbReference type="Pfam" id="PF01302">
    <property type="entry name" value="CAP_GLY"/>
    <property type="match status" value="1"/>
</dbReference>
<comment type="PTM">
    <text evidence="6">C-terminal thiocarboxylation occurs in 2 steps, it is first acyl-adenylated (-COAMP) via the hesA/moeB/thiF part of the MOCS3/UBA4 homolog, then thiocarboxylated (-COSH) via the rhodanese domain of the MOCS3/UBA4 homolog.</text>
</comment>
<name>A0AAV7K234_9METZ</name>
<sequence length="630" mass="71540">MTDGDANLAGDGLNIELSVWLQHLSMENTSNKEATKQLVDLFGRFNIPAEFVNLLIITASNGSLHEYLRNLSSLIERTLKHAHVTQRSGQDVLPPIPLEEGERNELEELISPQTTDTLFNTESNNLFEHTRTQVNEALRELMVITTHDDNLERQYKEMCAQCSKLFSDLDRAKREVFKLRGKISIVEMTPERMRIEMNKQKERDMKKAQQVDRDLHESRTDELAQVLNERPIRKNAPRLPIPAPIPVTRIPKKRARHTDIPPPVEGCQCSVCKTVQGLGSSMIVPVGIESIQSGQQILLGDRVIVKGQRPGTVRYLGKLEDHKNDLGNEVFAGVQLDYPVGVHNGTFNGKRYFSCPAKHGVFLPLRDVICVSNRAVVPLSTSLALKRAKKRQEAEEKAKKQLIEQERAYQSGIKYLNEIEQKRYSMDNINVLSLETPLTSYKKLEKKISLDSGKLIQSTDFSKTTPDKEKLEMRNRMDNLLLKSRSIYDEKHPSHVISSREMQPESLSRYGRPDGTGGQGRRECMAAVVELLSLDVTIEFNGGAELLFGKKRRHQISLPQTGNSWTIQRLLFWLRDNILTSRPDLFIQNDTVRPGILVLVNNTDWELLDGLNYQLQQNDVIVFISTLHGG</sequence>
<dbReference type="CDD" id="cd01764">
    <property type="entry name" value="Ubl_Urm1"/>
    <property type="match status" value="1"/>
</dbReference>
<proteinExistence type="inferred from homology"/>
<evidence type="ECO:0000256" key="5">
    <source>
        <dbReference type="ARBA" id="ARBA00022786"/>
    </source>
</evidence>
<dbReference type="GO" id="GO:0002098">
    <property type="term" value="P:tRNA wobble uridine modification"/>
    <property type="evidence" value="ECO:0007669"/>
    <property type="project" value="UniProtKB-UniRule"/>
</dbReference>
<dbReference type="HAMAP" id="MF_03048">
    <property type="entry name" value="Urm1"/>
    <property type="match status" value="1"/>
</dbReference>
<keyword evidence="11" id="KW-1185">Reference proteome</keyword>
<dbReference type="InterPro" id="IPR016155">
    <property type="entry name" value="Mopterin_synth/thiamin_S_b"/>
</dbReference>
<dbReference type="EMBL" id="JAKMXF010000210">
    <property type="protein sequence ID" value="KAI6655227.1"/>
    <property type="molecule type" value="Genomic_DNA"/>
</dbReference>
<dbReference type="GO" id="GO:0034227">
    <property type="term" value="P:tRNA thio-modification"/>
    <property type="evidence" value="ECO:0007669"/>
    <property type="project" value="UniProtKB-UniRule"/>
</dbReference>
<dbReference type="InterPro" id="IPR012675">
    <property type="entry name" value="Beta-grasp_dom_sf"/>
</dbReference>
<dbReference type="Pfam" id="PF09138">
    <property type="entry name" value="Urm1"/>
    <property type="match status" value="1"/>
</dbReference>
<dbReference type="PANTHER" id="PTHR14986">
    <property type="entry name" value="RURM1 PROTEIN"/>
    <property type="match status" value="1"/>
</dbReference>
<feature type="cross-link" description="Glycyl lysine isopeptide (Gly-Lys) (interchain with K-? in acceptor proteins)" evidence="6">
    <location>
        <position position="630"/>
    </location>
</feature>
<dbReference type="InterPro" id="IPR036859">
    <property type="entry name" value="CAP-Gly_dom_sf"/>
</dbReference>
<feature type="modified residue" description="1-thioglycine" evidence="6">
    <location>
        <position position="630"/>
    </location>
</feature>
<reference evidence="10 11" key="1">
    <citation type="journal article" date="2023" name="BMC Biol.">
        <title>The compact genome of the sponge Oopsacas minuta (Hexactinellida) is lacking key metazoan core genes.</title>
        <authorList>
            <person name="Santini S."/>
            <person name="Schenkelaars Q."/>
            <person name="Jourda C."/>
            <person name="Duchesne M."/>
            <person name="Belahbib H."/>
            <person name="Rocher C."/>
            <person name="Selva M."/>
            <person name="Riesgo A."/>
            <person name="Vervoort M."/>
            <person name="Leys S.P."/>
            <person name="Kodjabachian L."/>
            <person name="Le Bivic A."/>
            <person name="Borchiellini C."/>
            <person name="Claverie J.M."/>
            <person name="Renard E."/>
        </authorList>
    </citation>
    <scope>NUCLEOTIDE SEQUENCE [LARGE SCALE GENOMIC DNA]</scope>
    <source>
        <strain evidence="10">SPO-2</strain>
    </source>
</reference>
<evidence type="ECO:0000256" key="6">
    <source>
        <dbReference type="HAMAP-Rule" id="MF_03048"/>
    </source>
</evidence>
<dbReference type="AlphaFoldDB" id="A0AAV7K234"/>
<evidence type="ECO:0000313" key="10">
    <source>
        <dbReference type="EMBL" id="KAI6655227.1"/>
    </source>
</evidence>
<keyword evidence="5 6" id="KW-0833">Ubl conjugation pathway</keyword>
<evidence type="ECO:0000259" key="9">
    <source>
        <dbReference type="PROSITE" id="PS50245"/>
    </source>
</evidence>
<evidence type="ECO:0000256" key="8">
    <source>
        <dbReference type="SAM" id="MobiDB-lite"/>
    </source>
</evidence>
<dbReference type="InterPro" id="IPR000938">
    <property type="entry name" value="CAP-Gly_domain"/>
</dbReference>
<dbReference type="SMART" id="SM01052">
    <property type="entry name" value="CAP_GLY"/>
    <property type="match status" value="1"/>
</dbReference>
<dbReference type="FunFam" id="3.10.20.30:FF:000021">
    <property type="entry name" value="Ubiquitin-related modifier 1"/>
    <property type="match status" value="1"/>
</dbReference>
<dbReference type="SUPFAM" id="SSF74924">
    <property type="entry name" value="Cap-Gly domain"/>
    <property type="match status" value="1"/>
</dbReference>
<feature type="domain" description="CAP-Gly" evidence="9">
    <location>
        <begin position="322"/>
        <end position="364"/>
    </location>
</feature>
<dbReference type="GO" id="GO:0005829">
    <property type="term" value="C:cytosol"/>
    <property type="evidence" value="ECO:0007669"/>
    <property type="project" value="UniProtKB-UniRule"/>
</dbReference>
<keyword evidence="2 6" id="KW-0963">Cytoplasm</keyword>
<dbReference type="PROSITE" id="PS50245">
    <property type="entry name" value="CAP_GLY_2"/>
    <property type="match status" value="1"/>
</dbReference>
<organism evidence="10 11">
    <name type="scientific">Oopsacas minuta</name>
    <dbReference type="NCBI Taxonomy" id="111878"/>
    <lineage>
        <taxon>Eukaryota</taxon>
        <taxon>Metazoa</taxon>
        <taxon>Porifera</taxon>
        <taxon>Hexactinellida</taxon>
        <taxon>Hexasterophora</taxon>
        <taxon>Lyssacinosida</taxon>
        <taxon>Leucopsacidae</taxon>
        <taxon>Oopsacas</taxon>
    </lineage>
</organism>
<evidence type="ECO:0000256" key="4">
    <source>
        <dbReference type="ARBA" id="ARBA00022694"/>
    </source>
</evidence>
<evidence type="ECO:0000313" key="11">
    <source>
        <dbReference type="Proteomes" id="UP001165289"/>
    </source>
</evidence>
<dbReference type="Gene3D" id="3.10.20.30">
    <property type="match status" value="1"/>
</dbReference>
<evidence type="ECO:0000256" key="3">
    <source>
        <dbReference type="ARBA" id="ARBA00022499"/>
    </source>
</evidence>
<evidence type="ECO:0000256" key="1">
    <source>
        <dbReference type="ARBA" id="ARBA00004496"/>
    </source>
</evidence>
<dbReference type="SUPFAM" id="SSF54285">
    <property type="entry name" value="MoaD/ThiS"/>
    <property type="match status" value="1"/>
</dbReference>